<feature type="compositionally biased region" description="Basic and acidic residues" evidence="1">
    <location>
        <begin position="399"/>
        <end position="419"/>
    </location>
</feature>
<dbReference type="EMBL" id="JADCNL010000006">
    <property type="protein sequence ID" value="KAG0477182.1"/>
    <property type="molecule type" value="Genomic_DNA"/>
</dbReference>
<name>A0A835QYV5_VANPL</name>
<evidence type="ECO:0000313" key="2">
    <source>
        <dbReference type="EMBL" id="KAG0477182.1"/>
    </source>
</evidence>
<comment type="caution">
    <text evidence="2">The sequence shown here is derived from an EMBL/GenBank/DDBJ whole genome shotgun (WGS) entry which is preliminary data.</text>
</comment>
<gene>
    <name evidence="2" type="ORF">HPP92_014023</name>
</gene>
<feature type="compositionally biased region" description="Basic and acidic residues" evidence="1">
    <location>
        <begin position="327"/>
        <end position="347"/>
    </location>
</feature>
<dbReference type="Proteomes" id="UP000636800">
    <property type="component" value="Chromosome 6"/>
</dbReference>
<feature type="compositionally biased region" description="Basic and acidic residues" evidence="1">
    <location>
        <begin position="354"/>
        <end position="372"/>
    </location>
</feature>
<feature type="compositionally biased region" description="Acidic residues" evidence="1">
    <location>
        <begin position="439"/>
        <end position="449"/>
    </location>
</feature>
<evidence type="ECO:0000256" key="1">
    <source>
        <dbReference type="SAM" id="MobiDB-lite"/>
    </source>
</evidence>
<accession>A0A835QYV5</accession>
<dbReference type="OrthoDB" id="1922866at2759"/>
<keyword evidence="3" id="KW-1185">Reference proteome</keyword>
<feature type="compositionally biased region" description="Basic and acidic residues" evidence="1">
    <location>
        <begin position="68"/>
        <end position="80"/>
    </location>
</feature>
<feature type="compositionally biased region" description="Acidic residues" evidence="1">
    <location>
        <begin position="81"/>
        <end position="91"/>
    </location>
</feature>
<organism evidence="2 3">
    <name type="scientific">Vanilla planifolia</name>
    <name type="common">Vanilla</name>
    <dbReference type="NCBI Taxonomy" id="51239"/>
    <lineage>
        <taxon>Eukaryota</taxon>
        <taxon>Viridiplantae</taxon>
        <taxon>Streptophyta</taxon>
        <taxon>Embryophyta</taxon>
        <taxon>Tracheophyta</taxon>
        <taxon>Spermatophyta</taxon>
        <taxon>Magnoliopsida</taxon>
        <taxon>Liliopsida</taxon>
        <taxon>Asparagales</taxon>
        <taxon>Orchidaceae</taxon>
        <taxon>Vanilloideae</taxon>
        <taxon>Vanilleae</taxon>
        <taxon>Vanilla</taxon>
    </lineage>
</organism>
<feature type="region of interest" description="Disordered" evidence="1">
    <location>
        <begin position="327"/>
        <end position="455"/>
    </location>
</feature>
<sequence length="455" mass="51350">MASSETKLESKAPAMEQLFDPPDDASTKLSCESTNGVGAIGQDGVVKDGTKEANIGDVNSGVDENGLDDAKSNKNNKNLEIDDNVEEEEDLRDNGKLEKNAQDGLEGEVNKFSCEDLHVEKKYSEEAKVDEETIDAKECIGKVNDCGEDHERDVEVVGELMEFEEKKDFEQNKDKEGEKIVDNLKMMIMNLWEKRMDVENNIVIEEIDDIRVQNTMQVINVMKDVGEKSEHRNTIDSKENGNDIDVKGDNEQKGIEEVKTYKANNIVVGLKDTKMQSVNASKVDEQMGEMETTNIEETTKANEEPNNLETMVMEVVKRDAIVNEKQEEKESIRRMEDEEKDATKEDGVNEVEEKESIRRMEDEEKDATKEDGVNEVVDEGNTEMVTDENKVSNSTNDEEITKVDEEPKALETLEMEAMKGHATINETHEENESSRNMVDEEDDVNEEGEGIQKDN</sequence>
<evidence type="ECO:0000313" key="3">
    <source>
        <dbReference type="Proteomes" id="UP000636800"/>
    </source>
</evidence>
<proteinExistence type="predicted"/>
<feature type="compositionally biased region" description="Basic and acidic residues" evidence="1">
    <location>
        <begin position="92"/>
        <end position="101"/>
    </location>
</feature>
<feature type="compositionally biased region" description="Basic and acidic residues" evidence="1">
    <location>
        <begin position="1"/>
        <end position="10"/>
    </location>
</feature>
<protein>
    <submittedName>
        <fullName evidence="2">Uncharacterized protein</fullName>
    </submittedName>
</protein>
<feature type="region of interest" description="Disordered" evidence="1">
    <location>
        <begin position="229"/>
        <end position="248"/>
    </location>
</feature>
<reference evidence="2 3" key="1">
    <citation type="journal article" date="2020" name="Nat. Food">
        <title>A phased Vanilla planifolia genome enables genetic improvement of flavour and production.</title>
        <authorList>
            <person name="Hasing T."/>
            <person name="Tang H."/>
            <person name="Brym M."/>
            <person name="Khazi F."/>
            <person name="Huang T."/>
            <person name="Chambers A.H."/>
        </authorList>
    </citation>
    <scope>NUCLEOTIDE SEQUENCE [LARGE SCALE GENOMIC DNA]</scope>
    <source>
        <tissue evidence="2">Leaf</tissue>
    </source>
</reference>
<dbReference type="AlphaFoldDB" id="A0A835QYV5"/>
<feature type="region of interest" description="Disordered" evidence="1">
    <location>
        <begin position="1"/>
        <end position="109"/>
    </location>
</feature>
<feature type="compositionally biased region" description="Polar residues" evidence="1">
    <location>
        <begin position="27"/>
        <end position="36"/>
    </location>
</feature>